<protein>
    <submittedName>
        <fullName evidence="1">Unnamed protein product</fullName>
    </submittedName>
</protein>
<name>A0ACB5SWG9_AMBMO</name>
<reference evidence="1" key="1">
    <citation type="submission" date="2023-04" db="EMBL/GenBank/DDBJ databases">
        <title>Ambrosiozyma monospora NBRC 10751.</title>
        <authorList>
            <person name="Ichikawa N."/>
            <person name="Sato H."/>
            <person name="Tonouchi N."/>
        </authorList>
    </citation>
    <scope>NUCLEOTIDE SEQUENCE</scope>
    <source>
        <strain evidence="1">NBRC 10751</strain>
    </source>
</reference>
<evidence type="ECO:0000313" key="2">
    <source>
        <dbReference type="Proteomes" id="UP001165064"/>
    </source>
</evidence>
<keyword evidence="2" id="KW-1185">Reference proteome</keyword>
<sequence>MTTWTPNPTALDQLVLILSGTLASNANIRLQATEALQQAKTQPDFHNYLLHILIRGTPLEPQVRASAGLLMKNELVKNWRRPNPNTSTNGNAKPDDEQRQQLQNHILADLPLGLLDQDPLVRNITGNVITALFSALGVTSWPAILPCLMQLATGDGSSLINSSGAQSVTSRQSQEGAMGALSKICEDSSRILDREYGGERPLNFMVPRFIELMGCGLNESTEQQGQGQTTMTPQDKVSCGRVREYAVNCINQFLLIKTQSILIHLEAFMERLFALASDDNPGVRTKVCSAFAYILDAKPEKLIPHLDGVINYCVHSMQDENEEVSLEACEFLLALATSDLPSELFVHKFDVVLPVLLTKMVYSEMDVFMMENDDEKDNADIADRDEDIKPQMAKSKDAHKLASSGRPKKDDAKEGDDEDSDDDEDDDDDDDDDDGNFEWNLRKCSAAAIDVFATNYPMEVLQISMPIIKERIVSQEWPVREASILAMGAIAEGCLELASDSLPSLVPFLIERLQDDQPRVRQISCWTLGRYSRWVCAQADQSNDLNTYFYPTYKALMVCALDSKKVVQEGACAALADYIDSSSPNSLAYLVDPLLQHFQMYFQKYQRKNLLILYDTVQTFVDKVGEHLKYDSKKIEMLLPPLIGKWQQLKDDDKDLWPLLECMSSVAAALGEAFAPYALPVYERANRILTYCLELGSLYTEDANFEAPEKDFIVTSIDLIDGLVQGLESHSGELITQHDNPQQSLMSLLLLCFDDTNDDVRQSAYALLGDLAIYLLEPIVIPQLHQVMVCIGNEITNRTFGSTAACNNAVWALGEIVMRLPHEQFQPYVVNFLTILVPLLLSTDCDQTVLENTSITIGRFGLHNAMDLSGCLLQVLPTWCAYMKGLEENEEKSSAFEGMYNIISVNPGLLNPNNVDGRMCLKYLLDCIAYYEPADGRLAPLFTSLLGMLKSSMGDEAWNALLALLGQEDEYIPEILRMKHGV</sequence>
<dbReference type="Proteomes" id="UP001165064">
    <property type="component" value="Unassembled WGS sequence"/>
</dbReference>
<organism evidence="1 2">
    <name type="scientific">Ambrosiozyma monospora</name>
    <name type="common">Yeast</name>
    <name type="synonym">Endomycopsis monosporus</name>
    <dbReference type="NCBI Taxonomy" id="43982"/>
    <lineage>
        <taxon>Eukaryota</taxon>
        <taxon>Fungi</taxon>
        <taxon>Dikarya</taxon>
        <taxon>Ascomycota</taxon>
        <taxon>Saccharomycotina</taxon>
        <taxon>Pichiomycetes</taxon>
        <taxon>Pichiales</taxon>
        <taxon>Pichiaceae</taxon>
        <taxon>Ambrosiozyma</taxon>
    </lineage>
</organism>
<comment type="caution">
    <text evidence="1">The sequence shown here is derived from an EMBL/GenBank/DDBJ whole genome shotgun (WGS) entry which is preliminary data.</text>
</comment>
<evidence type="ECO:0000313" key="1">
    <source>
        <dbReference type="EMBL" id="GME75243.1"/>
    </source>
</evidence>
<gene>
    <name evidence="1" type="ORF">Amon02_000208400</name>
</gene>
<dbReference type="EMBL" id="BSXS01001150">
    <property type="protein sequence ID" value="GME75243.1"/>
    <property type="molecule type" value="Genomic_DNA"/>
</dbReference>
<accession>A0ACB5SWG9</accession>
<proteinExistence type="predicted"/>